<keyword evidence="2" id="KW-1185">Reference proteome</keyword>
<proteinExistence type="predicted"/>
<dbReference type="Proteomes" id="UP001596065">
    <property type="component" value="Unassembled WGS sequence"/>
</dbReference>
<comment type="caution">
    <text evidence="1">The sequence shown here is derived from an EMBL/GenBank/DDBJ whole genome shotgun (WGS) entry which is preliminary data.</text>
</comment>
<sequence length="122" mass="13155">MHTTTQALRDGGTVELPAGMTPCRRPLRVLYTGEERRVTARTPAGAAIYTSWSCAAYARAAEIAAERLLVARLRARAEEFDAARAPAAAAKLRVQADRREQQLALTLAAYADDPVPCTCPEG</sequence>
<evidence type="ECO:0000313" key="2">
    <source>
        <dbReference type="Proteomes" id="UP001596065"/>
    </source>
</evidence>
<protein>
    <submittedName>
        <fullName evidence="1">Uncharacterized protein</fullName>
    </submittedName>
</protein>
<name>A0ABW0WCJ5_STRNO</name>
<reference evidence="2" key="1">
    <citation type="journal article" date="2019" name="Int. J. Syst. Evol. Microbiol.">
        <title>The Global Catalogue of Microorganisms (GCM) 10K type strain sequencing project: providing services to taxonomists for standard genome sequencing and annotation.</title>
        <authorList>
            <consortium name="The Broad Institute Genomics Platform"/>
            <consortium name="The Broad Institute Genome Sequencing Center for Infectious Disease"/>
            <person name="Wu L."/>
            <person name="Ma J."/>
        </authorList>
    </citation>
    <scope>NUCLEOTIDE SEQUENCE [LARGE SCALE GENOMIC DNA]</scope>
    <source>
        <strain evidence="2">KCTC 5701</strain>
    </source>
</reference>
<accession>A0ABW0WCJ5</accession>
<dbReference type="EMBL" id="JBHSOE010000003">
    <property type="protein sequence ID" value="MFC5654461.1"/>
    <property type="molecule type" value="Genomic_DNA"/>
</dbReference>
<evidence type="ECO:0000313" key="1">
    <source>
        <dbReference type="EMBL" id="MFC5654461.1"/>
    </source>
</evidence>
<organism evidence="1 2">
    <name type="scientific">Streptomyces nogalater</name>
    <dbReference type="NCBI Taxonomy" id="38314"/>
    <lineage>
        <taxon>Bacteria</taxon>
        <taxon>Bacillati</taxon>
        <taxon>Actinomycetota</taxon>
        <taxon>Actinomycetes</taxon>
        <taxon>Kitasatosporales</taxon>
        <taxon>Streptomycetaceae</taxon>
        <taxon>Streptomyces</taxon>
    </lineage>
</organism>
<gene>
    <name evidence="1" type="ORF">ACFP3J_03005</name>
</gene>
<dbReference type="RefSeq" id="WP_344347230.1">
    <property type="nucleotide sequence ID" value="NZ_BAAASM010000009.1"/>
</dbReference>